<dbReference type="Pfam" id="PF11751">
    <property type="entry name" value="PorP_SprF"/>
    <property type="match status" value="1"/>
</dbReference>
<dbReference type="NCBIfam" id="TIGR03519">
    <property type="entry name" value="T9SS_PorP_fam"/>
    <property type="match status" value="1"/>
</dbReference>
<evidence type="ECO:0000313" key="1">
    <source>
        <dbReference type="EMBL" id="TDO23586.1"/>
    </source>
</evidence>
<dbReference type="InterPro" id="IPR019861">
    <property type="entry name" value="PorP/SprF_Bacteroidetes"/>
</dbReference>
<dbReference type="RefSeq" id="WP_246027163.1">
    <property type="nucleotide sequence ID" value="NZ_SNWP01000015.1"/>
</dbReference>
<sequence length="319" mass="35422">MKRTDTIIATKESFILRACMGLCFLLVLQQSRAQQQPMYSQYMFNMMNINPAYAGSRGVVSATALYRNQWVNMPGAPQTSSVSVDMSANQNRIGVGVQLFDDRLGIERTTGINVSYAFRIRMSGSGTLSLGLQGGALNYRANFTEARTFQPNDPAFYQNVNGILPAAAAGIYYNSDKFYFGASVPALLKTKLRNGTTVDVTSGSRDMHYFVTSGTVLKLGEDFMFKPSVLMKVVSGAPVQFDLNSNLWIQNTIAFGFSYRTGDAMVGMLEWQMNPKLRFGYAYDHTFSNLGVYNRGTHELMLRMEFGSGNGKIASPRYF</sequence>
<dbReference type="AlphaFoldDB" id="A0A4R6INM3"/>
<organism evidence="1 2">
    <name type="scientific">Sediminibacterium goheungense</name>
    <dbReference type="NCBI Taxonomy" id="1086393"/>
    <lineage>
        <taxon>Bacteria</taxon>
        <taxon>Pseudomonadati</taxon>
        <taxon>Bacteroidota</taxon>
        <taxon>Chitinophagia</taxon>
        <taxon>Chitinophagales</taxon>
        <taxon>Chitinophagaceae</taxon>
        <taxon>Sediminibacterium</taxon>
    </lineage>
</organism>
<gene>
    <name evidence="1" type="ORF">BC659_3198</name>
</gene>
<accession>A0A4R6INM3</accession>
<dbReference type="EMBL" id="SNWP01000015">
    <property type="protein sequence ID" value="TDO23586.1"/>
    <property type="molecule type" value="Genomic_DNA"/>
</dbReference>
<reference evidence="1 2" key="1">
    <citation type="submission" date="2019-03" db="EMBL/GenBank/DDBJ databases">
        <title>Genomic Encyclopedia of Archaeal and Bacterial Type Strains, Phase II (KMG-II): from individual species to whole genera.</title>
        <authorList>
            <person name="Goeker M."/>
        </authorList>
    </citation>
    <scope>NUCLEOTIDE SEQUENCE [LARGE SCALE GENOMIC DNA]</scope>
    <source>
        <strain evidence="1 2">DSM 28323</strain>
    </source>
</reference>
<name>A0A4R6INM3_9BACT</name>
<dbReference type="Proteomes" id="UP000295741">
    <property type="component" value="Unassembled WGS sequence"/>
</dbReference>
<keyword evidence="2" id="KW-1185">Reference proteome</keyword>
<comment type="caution">
    <text evidence="1">The sequence shown here is derived from an EMBL/GenBank/DDBJ whole genome shotgun (WGS) entry which is preliminary data.</text>
</comment>
<proteinExistence type="predicted"/>
<evidence type="ECO:0000313" key="2">
    <source>
        <dbReference type="Proteomes" id="UP000295741"/>
    </source>
</evidence>
<protein>
    <submittedName>
        <fullName evidence="1">Type IX secretion system PorP/SprF family membrane protein</fullName>
    </submittedName>
</protein>